<dbReference type="Pfam" id="PF22936">
    <property type="entry name" value="Pol_BBD"/>
    <property type="match status" value="1"/>
</dbReference>
<evidence type="ECO:0000259" key="4">
    <source>
        <dbReference type="PROSITE" id="PS50158"/>
    </source>
</evidence>
<keyword evidence="2" id="KW-0862">Zinc</keyword>
<dbReference type="InterPro" id="IPR001584">
    <property type="entry name" value="Integrase_cat-core"/>
</dbReference>
<keyword evidence="1" id="KW-0064">Aspartyl protease</keyword>
<feature type="compositionally biased region" description="Low complexity" evidence="3">
    <location>
        <begin position="592"/>
        <end position="605"/>
    </location>
</feature>
<dbReference type="GO" id="GO:0015074">
    <property type="term" value="P:DNA integration"/>
    <property type="evidence" value="ECO:0007669"/>
    <property type="project" value="InterPro"/>
</dbReference>
<dbReference type="PROSITE" id="PS50994">
    <property type="entry name" value="INTEGRASE"/>
    <property type="match status" value="1"/>
</dbReference>
<dbReference type="InterPro" id="IPR057670">
    <property type="entry name" value="SH3_retrovirus"/>
</dbReference>
<keyword evidence="1" id="KW-0645">Protease</keyword>
<feature type="compositionally biased region" description="Low complexity" evidence="3">
    <location>
        <begin position="645"/>
        <end position="677"/>
    </location>
</feature>
<keyword evidence="1" id="KW-0378">Hydrolase</keyword>
<feature type="region of interest" description="Disordered" evidence="3">
    <location>
        <begin position="1"/>
        <end position="20"/>
    </location>
</feature>
<sequence length="1265" mass="142655">MEGLPPHRPSPLNAKEDDNLKEEELKMLTKHYNSQRGPNASSQLNTFTNNHTTTFQDQKYSKGEFSSSTERRSAFKKGIYCGHCGKEGHTKVECYKIVGYPVGHPLHGKFPAKQSTRQQTDTRNFKSVNTVSGQTDHLDAPTIQSQQETTSTIPPVADHHVSARMDQLQNQLNQPIDSGASDHIAITLDIMSNIYSFTKPIYVTLPNGQNTKVTQYGSVTLNAHLTLHNVLYIPTFSYNLISVSQLLKGTNCSLILTATMCIFQDQDQRIALGSLCNGLYLLDKPPSHPSTHSAFTITSNQHLWHSRLGHSSPTVLKQITSLSDSFSCNSNFHCTICPLAKHHSLPFNESLSYANSLFELIHIDVWGPYRHTTINKCKYFLTIVDDHSRATWTYLMPSKQHAISNIKAFYFYIQNHFQITIKTVRSDNGTEFLNSSLSEFFSQHGIHHQTSCPYTPQQNARVERKHKQLLEIARAIKIQANFPIHLWGYCVLAATYIINRLPSRAIQNKSPFEILYNKPPNLTNLKVIGCRAYLHHNTTYKFDQRAIPRVLVGYPNHQKGYILYDPTTHKSTTSRHVTFDESIFPFHEHHTPSTQNPTPSTSFSPIYTPPPSSEPNTTTTEDHNTTSQPQFPSPTTSPSPEPHHITTPTHSPDLSPNTTSSTSTSTQQPSTTTPSPTIEVTDLPPPPPPTRASTRTKKLPSKLNDYHHTLNKSKVNSVSKHHYSHFINYKNIHHPKHRHLINVINHTQEPHTYKQAAKNPRWIEVMNKELYALEENQTWELVLHPLAKFPLVASGSIGSNFMQMLDVNNAFLHGGLHEEVYMVIPPGYTKSTPPNTVCKLKKSLYGLKQANRQWFTKLTTFLISFGFVQSYADTSLFTITKDTSFTALLVYVDDILITGNNQTLINTVKEQLHQAFSIKDLGPLHYYLGIEILRNKTGLIMSQRKYALELLQTTNVLNDKPSVTPLNPQVQLNDTEGELLSDPSLYRTLVGKLIYLTITRPYISFAAQLLSQFSHAPRTTHMKALLRVLRYIKLSHGQGLHIPSNTNHTLLAYCDRDWAACPTTRRSVSGYAIFLDKCFISWSSKKQSVVSRSSTEAEYRALADCTCEITWLKCLFKDLHISLNVPTKINCENASTIALASNPIQHARTKHIELDCHFVRDKVREGSIPPTFIPTKLQAADVLTKGLCKVLHYNCLSKYGMCDPYTLPTWGGGGEGGRAKDADPNTTTVKEDQMHQVNSIHSPTITPQPFKYKLCRASQVHCNSF</sequence>
<name>A0A2U1Q6I9_ARTAN</name>
<dbReference type="OrthoDB" id="3053679at2759"/>
<dbReference type="PANTHER" id="PTHR11439">
    <property type="entry name" value="GAG-POL-RELATED RETROTRANSPOSON"/>
    <property type="match status" value="1"/>
</dbReference>
<dbReference type="AlphaFoldDB" id="A0A2U1Q6I9"/>
<dbReference type="InterPro" id="IPR043502">
    <property type="entry name" value="DNA/RNA_pol_sf"/>
</dbReference>
<dbReference type="GO" id="GO:0003676">
    <property type="term" value="F:nucleic acid binding"/>
    <property type="evidence" value="ECO:0007669"/>
    <property type="project" value="InterPro"/>
</dbReference>
<accession>A0A2U1Q6I9</accession>
<feature type="region of interest" description="Disordered" evidence="3">
    <location>
        <begin position="587"/>
        <end position="701"/>
    </location>
</feature>
<dbReference type="GO" id="GO:0004190">
    <property type="term" value="F:aspartic-type endopeptidase activity"/>
    <property type="evidence" value="ECO:0007669"/>
    <property type="project" value="UniProtKB-KW"/>
</dbReference>
<reference evidence="6 7" key="1">
    <citation type="journal article" date="2018" name="Mol. Plant">
        <title>The genome of Artemisia annua provides insight into the evolution of Asteraceae family and artemisinin biosynthesis.</title>
        <authorList>
            <person name="Shen Q."/>
            <person name="Zhang L."/>
            <person name="Liao Z."/>
            <person name="Wang S."/>
            <person name="Yan T."/>
            <person name="Shi P."/>
            <person name="Liu M."/>
            <person name="Fu X."/>
            <person name="Pan Q."/>
            <person name="Wang Y."/>
            <person name="Lv Z."/>
            <person name="Lu X."/>
            <person name="Zhang F."/>
            <person name="Jiang W."/>
            <person name="Ma Y."/>
            <person name="Chen M."/>
            <person name="Hao X."/>
            <person name="Li L."/>
            <person name="Tang Y."/>
            <person name="Lv G."/>
            <person name="Zhou Y."/>
            <person name="Sun X."/>
            <person name="Brodelius P.E."/>
            <person name="Rose J.K.C."/>
            <person name="Tang K."/>
        </authorList>
    </citation>
    <scope>NUCLEOTIDE SEQUENCE [LARGE SCALE GENOMIC DNA]</scope>
    <source>
        <strain evidence="7">cv. Huhao1</strain>
        <tissue evidence="6">Leaf</tissue>
    </source>
</reference>
<protein>
    <submittedName>
        <fullName evidence="6">Uncharacterized protein</fullName>
    </submittedName>
</protein>
<dbReference type="InterPro" id="IPR054722">
    <property type="entry name" value="PolX-like_BBD"/>
</dbReference>
<dbReference type="Pfam" id="PF00665">
    <property type="entry name" value="rve"/>
    <property type="match status" value="1"/>
</dbReference>
<dbReference type="Pfam" id="PF07727">
    <property type="entry name" value="RVT_2"/>
    <property type="match status" value="1"/>
</dbReference>
<dbReference type="PANTHER" id="PTHR11439:SF470">
    <property type="entry name" value="CYSTEINE-RICH RLK (RECEPTOR-LIKE PROTEIN KINASE) 8"/>
    <property type="match status" value="1"/>
</dbReference>
<dbReference type="SUPFAM" id="SSF53098">
    <property type="entry name" value="Ribonuclease H-like"/>
    <property type="match status" value="1"/>
</dbReference>
<dbReference type="GO" id="GO:0008270">
    <property type="term" value="F:zinc ion binding"/>
    <property type="evidence" value="ECO:0007669"/>
    <property type="project" value="UniProtKB-KW"/>
</dbReference>
<dbReference type="InterPro" id="IPR001878">
    <property type="entry name" value="Znf_CCHC"/>
</dbReference>
<dbReference type="STRING" id="35608.A0A2U1Q6I9"/>
<dbReference type="Gene3D" id="3.30.420.10">
    <property type="entry name" value="Ribonuclease H-like superfamily/Ribonuclease H"/>
    <property type="match status" value="1"/>
</dbReference>
<keyword evidence="7" id="KW-1185">Reference proteome</keyword>
<feature type="compositionally biased region" description="Pro residues" evidence="3">
    <location>
        <begin position="631"/>
        <end position="640"/>
    </location>
</feature>
<dbReference type="InterPro" id="IPR013103">
    <property type="entry name" value="RVT_2"/>
</dbReference>
<dbReference type="PROSITE" id="PS50158">
    <property type="entry name" value="ZF_CCHC"/>
    <property type="match status" value="1"/>
</dbReference>
<dbReference type="Pfam" id="PF25597">
    <property type="entry name" value="SH3_retrovirus"/>
    <property type="match status" value="1"/>
</dbReference>
<dbReference type="InterPro" id="IPR012337">
    <property type="entry name" value="RNaseH-like_sf"/>
</dbReference>
<evidence type="ECO:0000256" key="3">
    <source>
        <dbReference type="SAM" id="MobiDB-lite"/>
    </source>
</evidence>
<evidence type="ECO:0000256" key="1">
    <source>
        <dbReference type="ARBA" id="ARBA00022750"/>
    </source>
</evidence>
<keyword evidence="2" id="KW-0863">Zinc-finger</keyword>
<evidence type="ECO:0000259" key="5">
    <source>
        <dbReference type="PROSITE" id="PS50994"/>
    </source>
</evidence>
<dbReference type="CDD" id="cd09272">
    <property type="entry name" value="RNase_HI_RT_Ty1"/>
    <property type="match status" value="1"/>
</dbReference>
<dbReference type="Proteomes" id="UP000245207">
    <property type="component" value="Unassembled WGS sequence"/>
</dbReference>
<dbReference type="SUPFAM" id="SSF56672">
    <property type="entry name" value="DNA/RNA polymerases"/>
    <property type="match status" value="1"/>
</dbReference>
<feature type="domain" description="CCHC-type" evidence="4">
    <location>
        <begin position="81"/>
        <end position="94"/>
    </location>
</feature>
<feature type="compositionally biased region" description="Low complexity" evidence="3">
    <location>
        <begin position="614"/>
        <end position="630"/>
    </location>
</feature>
<dbReference type="Pfam" id="PF13976">
    <property type="entry name" value="gag_pre-integrs"/>
    <property type="match status" value="1"/>
</dbReference>
<keyword evidence="2" id="KW-0479">Metal-binding</keyword>
<dbReference type="InterPro" id="IPR036397">
    <property type="entry name" value="RNaseH_sf"/>
</dbReference>
<evidence type="ECO:0000313" key="6">
    <source>
        <dbReference type="EMBL" id="PWA93616.1"/>
    </source>
</evidence>
<proteinExistence type="predicted"/>
<dbReference type="EMBL" id="PKPP01000373">
    <property type="protein sequence ID" value="PWA93616.1"/>
    <property type="molecule type" value="Genomic_DNA"/>
</dbReference>
<feature type="domain" description="Integrase catalytic" evidence="5">
    <location>
        <begin position="342"/>
        <end position="519"/>
    </location>
</feature>
<evidence type="ECO:0000313" key="7">
    <source>
        <dbReference type="Proteomes" id="UP000245207"/>
    </source>
</evidence>
<evidence type="ECO:0000256" key="2">
    <source>
        <dbReference type="PROSITE-ProRule" id="PRU00047"/>
    </source>
</evidence>
<comment type="caution">
    <text evidence="6">The sequence shown here is derived from an EMBL/GenBank/DDBJ whole genome shotgun (WGS) entry which is preliminary data.</text>
</comment>
<dbReference type="InterPro" id="IPR025724">
    <property type="entry name" value="GAG-pre-integrase_dom"/>
</dbReference>
<organism evidence="6 7">
    <name type="scientific">Artemisia annua</name>
    <name type="common">Sweet wormwood</name>
    <dbReference type="NCBI Taxonomy" id="35608"/>
    <lineage>
        <taxon>Eukaryota</taxon>
        <taxon>Viridiplantae</taxon>
        <taxon>Streptophyta</taxon>
        <taxon>Embryophyta</taxon>
        <taxon>Tracheophyta</taxon>
        <taxon>Spermatophyta</taxon>
        <taxon>Magnoliopsida</taxon>
        <taxon>eudicotyledons</taxon>
        <taxon>Gunneridae</taxon>
        <taxon>Pentapetalae</taxon>
        <taxon>asterids</taxon>
        <taxon>campanulids</taxon>
        <taxon>Asterales</taxon>
        <taxon>Asteraceae</taxon>
        <taxon>Asteroideae</taxon>
        <taxon>Anthemideae</taxon>
        <taxon>Artemisiinae</taxon>
        <taxon>Artemisia</taxon>
    </lineage>
</organism>
<gene>
    <name evidence="6" type="ORF">CTI12_AA069020</name>
</gene>